<dbReference type="EMBL" id="JAUSUV010000008">
    <property type="protein sequence ID" value="MDQ0417969.1"/>
    <property type="molecule type" value="Genomic_DNA"/>
</dbReference>
<dbReference type="InterPro" id="IPR045851">
    <property type="entry name" value="AMP-bd_C_sf"/>
</dbReference>
<comment type="similarity">
    <text evidence="1">Belongs to the ATP-dependent AMP-binding enzyme family.</text>
</comment>
<dbReference type="Gene3D" id="3.30.300.30">
    <property type="match status" value="1"/>
</dbReference>
<proteinExistence type="inferred from homology"/>
<dbReference type="CDD" id="cd04433">
    <property type="entry name" value="AFD_class_I"/>
    <property type="match status" value="1"/>
</dbReference>
<keyword evidence="3" id="KW-0812">Transmembrane</keyword>
<reference evidence="5 6" key="1">
    <citation type="submission" date="2023-07" db="EMBL/GenBank/DDBJ databases">
        <title>Genomic Encyclopedia of Type Strains, Phase IV (KMG-IV): sequencing the most valuable type-strain genomes for metagenomic binning, comparative biology and taxonomic classification.</title>
        <authorList>
            <person name="Goeker M."/>
        </authorList>
    </citation>
    <scope>NUCLEOTIDE SEQUENCE [LARGE SCALE GENOMIC DNA]</scope>
    <source>
        <strain evidence="5 6">DSM 46876</strain>
    </source>
</reference>
<evidence type="ECO:0000259" key="4">
    <source>
        <dbReference type="Pfam" id="PF00501"/>
    </source>
</evidence>
<dbReference type="InterPro" id="IPR000873">
    <property type="entry name" value="AMP-dep_synth/lig_dom"/>
</dbReference>
<dbReference type="Proteomes" id="UP001238450">
    <property type="component" value="Unassembled WGS sequence"/>
</dbReference>
<evidence type="ECO:0000256" key="2">
    <source>
        <dbReference type="ARBA" id="ARBA00022598"/>
    </source>
</evidence>
<evidence type="ECO:0000313" key="6">
    <source>
        <dbReference type="Proteomes" id="UP001238450"/>
    </source>
</evidence>
<keyword evidence="6" id="KW-1185">Reference proteome</keyword>
<evidence type="ECO:0000256" key="1">
    <source>
        <dbReference type="ARBA" id="ARBA00006432"/>
    </source>
</evidence>
<dbReference type="AlphaFoldDB" id="A0AAJ1TGB4"/>
<keyword evidence="2 5" id="KW-0436">Ligase</keyword>
<dbReference type="RefSeq" id="WP_307253311.1">
    <property type="nucleotide sequence ID" value="NZ_JAUSUV010000008.1"/>
</dbReference>
<evidence type="ECO:0000313" key="5">
    <source>
        <dbReference type="EMBL" id="MDQ0417969.1"/>
    </source>
</evidence>
<protein>
    <submittedName>
        <fullName evidence="5">Acyl-CoA synthetase (AMP-forming)/AMP-acid ligase II</fullName>
    </submittedName>
</protein>
<accession>A0AAJ1TGB4</accession>
<dbReference type="PANTHER" id="PTHR24096:SF149">
    <property type="entry name" value="AMP-BINDING DOMAIN-CONTAINING PROTEIN-RELATED"/>
    <property type="match status" value="1"/>
</dbReference>
<dbReference type="InterPro" id="IPR042099">
    <property type="entry name" value="ANL_N_sf"/>
</dbReference>
<dbReference type="Pfam" id="PF00501">
    <property type="entry name" value="AMP-binding"/>
    <property type="match status" value="1"/>
</dbReference>
<name>A0AAJ1TGB4_9BACL</name>
<feature type="domain" description="AMP-dependent synthetase/ligase" evidence="4">
    <location>
        <begin position="12"/>
        <end position="356"/>
    </location>
</feature>
<dbReference type="SUPFAM" id="SSF56801">
    <property type="entry name" value="Acetyl-CoA synthetase-like"/>
    <property type="match status" value="1"/>
</dbReference>
<dbReference type="Gene3D" id="3.40.50.12780">
    <property type="entry name" value="N-terminal domain of ligase-like"/>
    <property type="match status" value="1"/>
</dbReference>
<evidence type="ECO:0000256" key="3">
    <source>
        <dbReference type="SAM" id="Phobius"/>
    </source>
</evidence>
<keyword evidence="3" id="KW-0472">Membrane</keyword>
<dbReference type="GO" id="GO:0016405">
    <property type="term" value="F:CoA-ligase activity"/>
    <property type="evidence" value="ECO:0007669"/>
    <property type="project" value="TreeGrafter"/>
</dbReference>
<gene>
    <name evidence="5" type="ORF">J2Z48_002153</name>
</gene>
<sequence length="485" mass="54628">MKSRRDILDHIIEAHGNRPFLKTSREIITFPQFRERIMDLSHLMCDRSSSTDTGHLAVIMCRRPKNFVLAYFAAIYAGLVPVPISELCKEREITASIHGAVYLLSDCPQSENIRNLRSDELSNELICYHLQPEKPLSAGVETAVLLSTSGSVGFPKRVMLSFDNIFANVEGLQQALQLSSDDSTLAILPFHYSFAHTTQLWAQFILGAPLILTDGPLIPKQVMSLCTNHQPVSVCVVAQSIKVLSTVTQWASNFDLSSIQRLIVAGGRTSQDLMESAIQLFPNAKILQGYGLTEAGPRVSMEIEQDAVRIMDGIRSSGKPLPNVKVKIVDSEYKETDTLQEGMITVCGPNVMKGYFMNDISTKKVFHDGWLLTGDIGFVDPCGYLYIRGRSRNMLVHKGFKVFPEEIESFVLEDPRIQRCRAYEEKGCYILEVQSTEITDPQVILERMKNELSYWKIPDQLRFTEIELTHNGKTKRNTNKKVTFL</sequence>
<organism evidence="5 6">
    <name type="scientific">Croceifilum oryzae</name>
    <dbReference type="NCBI Taxonomy" id="1553429"/>
    <lineage>
        <taxon>Bacteria</taxon>
        <taxon>Bacillati</taxon>
        <taxon>Bacillota</taxon>
        <taxon>Bacilli</taxon>
        <taxon>Bacillales</taxon>
        <taxon>Thermoactinomycetaceae</taxon>
        <taxon>Croceifilum</taxon>
    </lineage>
</organism>
<comment type="caution">
    <text evidence="5">The sequence shown here is derived from an EMBL/GenBank/DDBJ whole genome shotgun (WGS) entry which is preliminary data.</text>
</comment>
<feature type="transmembrane region" description="Helical" evidence="3">
    <location>
        <begin position="67"/>
        <end position="84"/>
    </location>
</feature>
<dbReference type="PANTHER" id="PTHR24096">
    <property type="entry name" value="LONG-CHAIN-FATTY-ACID--COA LIGASE"/>
    <property type="match status" value="1"/>
</dbReference>
<keyword evidence="3" id="KW-1133">Transmembrane helix</keyword>